<dbReference type="Gene3D" id="1.10.10.60">
    <property type="entry name" value="Homeodomain-like"/>
    <property type="match status" value="1"/>
</dbReference>
<evidence type="ECO:0000313" key="7">
    <source>
        <dbReference type="Proteomes" id="UP000294599"/>
    </source>
</evidence>
<feature type="region of interest" description="Disordered" evidence="4">
    <location>
        <begin position="1"/>
        <end position="41"/>
    </location>
</feature>
<sequence length="291" mass="31605">MAAPARKNATAAPGPDPGPASGLLSPAPVDGVHAHRRLPPPPHLADRVQHFWSVRWDRRGLPPFRAGTLPHPNVHLVVGHESGAIHGIATRRFETLLADRGHVFGIKFRPGGFQSFLRAPVATLRDRRIGIGDVFGEGGRRFEAAVMPAPDGEACIAHAVTMLAEDLPAPAADSLLAGAIVGDIAADVGLVAVAQVQQRRGMTLRRLQRLFQQYVGVGPKWVINRYRLHEAIERLRAGRGVAWPELALQLGYYDQAHFIRDFRRLVGCTPQQFETTVAGEASQHPDGNPRA</sequence>
<dbReference type="Proteomes" id="UP000294599">
    <property type="component" value="Unassembled WGS sequence"/>
</dbReference>
<dbReference type="Pfam" id="PF20240">
    <property type="entry name" value="DUF6597"/>
    <property type="match status" value="1"/>
</dbReference>
<dbReference type="GO" id="GO:0003700">
    <property type="term" value="F:DNA-binding transcription factor activity"/>
    <property type="evidence" value="ECO:0007669"/>
    <property type="project" value="InterPro"/>
</dbReference>
<proteinExistence type="predicted"/>
<dbReference type="PROSITE" id="PS01124">
    <property type="entry name" value="HTH_ARAC_FAMILY_2"/>
    <property type="match status" value="1"/>
</dbReference>
<evidence type="ECO:0000256" key="3">
    <source>
        <dbReference type="ARBA" id="ARBA00023163"/>
    </source>
</evidence>
<evidence type="ECO:0000313" key="6">
    <source>
        <dbReference type="EMBL" id="TCS97207.1"/>
    </source>
</evidence>
<dbReference type="SMART" id="SM00342">
    <property type="entry name" value="HTH_ARAC"/>
    <property type="match status" value="1"/>
</dbReference>
<accession>A0A4V2UVV2</accession>
<dbReference type="AlphaFoldDB" id="A0A4V2UVV2"/>
<evidence type="ECO:0000256" key="4">
    <source>
        <dbReference type="SAM" id="MobiDB-lite"/>
    </source>
</evidence>
<evidence type="ECO:0000259" key="5">
    <source>
        <dbReference type="PROSITE" id="PS01124"/>
    </source>
</evidence>
<dbReference type="OrthoDB" id="9809338at2"/>
<dbReference type="InterPro" id="IPR018060">
    <property type="entry name" value="HTH_AraC"/>
</dbReference>
<dbReference type="Pfam" id="PF12833">
    <property type="entry name" value="HTH_18"/>
    <property type="match status" value="1"/>
</dbReference>
<name>A0A4V2UVV2_9GAMM</name>
<dbReference type="InterPro" id="IPR050204">
    <property type="entry name" value="AraC_XylS_family_regulators"/>
</dbReference>
<dbReference type="SUPFAM" id="SSF46689">
    <property type="entry name" value="Homeodomain-like"/>
    <property type="match status" value="1"/>
</dbReference>
<keyword evidence="7" id="KW-1185">Reference proteome</keyword>
<keyword evidence="2" id="KW-0238">DNA-binding</keyword>
<organism evidence="6 7">
    <name type="scientific">Pseudofulvimonas gallinarii</name>
    <dbReference type="NCBI Taxonomy" id="634155"/>
    <lineage>
        <taxon>Bacteria</taxon>
        <taxon>Pseudomonadati</taxon>
        <taxon>Pseudomonadota</taxon>
        <taxon>Gammaproteobacteria</taxon>
        <taxon>Lysobacterales</taxon>
        <taxon>Rhodanobacteraceae</taxon>
        <taxon>Pseudofulvimonas</taxon>
    </lineage>
</organism>
<dbReference type="GO" id="GO:0043565">
    <property type="term" value="F:sequence-specific DNA binding"/>
    <property type="evidence" value="ECO:0007669"/>
    <property type="project" value="InterPro"/>
</dbReference>
<dbReference type="InterPro" id="IPR009057">
    <property type="entry name" value="Homeodomain-like_sf"/>
</dbReference>
<comment type="caution">
    <text evidence="6">The sequence shown here is derived from an EMBL/GenBank/DDBJ whole genome shotgun (WGS) entry which is preliminary data.</text>
</comment>
<feature type="compositionally biased region" description="Low complexity" evidence="4">
    <location>
        <begin position="1"/>
        <end position="26"/>
    </location>
</feature>
<protein>
    <submittedName>
        <fullName evidence="6">AraC family transcriptional regulator</fullName>
    </submittedName>
</protein>
<keyword evidence="3" id="KW-0804">Transcription</keyword>
<gene>
    <name evidence="6" type="ORF">EDC25_11459</name>
</gene>
<dbReference type="InterPro" id="IPR046532">
    <property type="entry name" value="DUF6597"/>
</dbReference>
<evidence type="ECO:0000256" key="2">
    <source>
        <dbReference type="ARBA" id="ARBA00023125"/>
    </source>
</evidence>
<reference evidence="6 7" key="1">
    <citation type="submission" date="2019-03" db="EMBL/GenBank/DDBJ databases">
        <title>Genomic Encyclopedia of Type Strains, Phase IV (KMG-IV): sequencing the most valuable type-strain genomes for metagenomic binning, comparative biology and taxonomic classification.</title>
        <authorList>
            <person name="Goeker M."/>
        </authorList>
    </citation>
    <scope>NUCLEOTIDE SEQUENCE [LARGE SCALE GENOMIC DNA]</scope>
    <source>
        <strain evidence="6 7">DSM 21944</strain>
    </source>
</reference>
<dbReference type="PANTHER" id="PTHR46796">
    <property type="entry name" value="HTH-TYPE TRANSCRIPTIONAL ACTIVATOR RHAS-RELATED"/>
    <property type="match status" value="1"/>
</dbReference>
<dbReference type="RefSeq" id="WP_123521360.1">
    <property type="nucleotide sequence ID" value="NZ_JBHLWF010000084.1"/>
</dbReference>
<evidence type="ECO:0000256" key="1">
    <source>
        <dbReference type="ARBA" id="ARBA00023015"/>
    </source>
</evidence>
<keyword evidence="1" id="KW-0805">Transcription regulation</keyword>
<feature type="domain" description="HTH araC/xylS-type" evidence="5">
    <location>
        <begin position="174"/>
        <end position="276"/>
    </location>
</feature>
<dbReference type="EMBL" id="SMAF01000014">
    <property type="protein sequence ID" value="TCS97207.1"/>
    <property type="molecule type" value="Genomic_DNA"/>
</dbReference>